<comment type="caution">
    <text evidence="1">The sequence shown here is derived from an EMBL/GenBank/DDBJ whole genome shotgun (WGS) entry which is preliminary data.</text>
</comment>
<evidence type="ECO:0000313" key="2">
    <source>
        <dbReference type="Proteomes" id="UP000315289"/>
    </source>
</evidence>
<name>A0A557STK4_9ARCH</name>
<accession>A0A557STK4</accession>
<organism evidence="1 2">
    <name type="scientific">Candidatus Nitrosocosmicus arcticus</name>
    <dbReference type="NCBI Taxonomy" id="2035267"/>
    <lineage>
        <taxon>Archaea</taxon>
        <taxon>Nitrososphaerota</taxon>
        <taxon>Nitrososphaeria</taxon>
        <taxon>Nitrososphaerales</taxon>
        <taxon>Nitrososphaeraceae</taxon>
        <taxon>Candidatus Nitrosocosmicus</taxon>
    </lineage>
</organism>
<evidence type="ECO:0000313" key="1">
    <source>
        <dbReference type="EMBL" id="TVP39929.1"/>
    </source>
</evidence>
<sequence>MIINPEIQSDFICKKGAGSNSCAQSPIINLFGLMLFY</sequence>
<proteinExistence type="predicted"/>
<protein>
    <submittedName>
        <fullName evidence="1">Uncharacterized protein</fullName>
    </submittedName>
</protein>
<dbReference type="AlphaFoldDB" id="A0A557STK4"/>
<keyword evidence="2" id="KW-1185">Reference proteome</keyword>
<reference evidence="1 2" key="1">
    <citation type="journal article" date="2019" name="Front. Microbiol.">
        <title>Ammonia Oxidation by the Arctic Terrestrial Thaumarchaeote Candidatus Nitrosocosmicus arcticus Is Stimulated by Increasing Temperatures.</title>
        <authorList>
            <person name="Alves R.J.E."/>
            <person name="Kerou M."/>
            <person name="Zappe A."/>
            <person name="Bittner R."/>
            <person name="Abby S.S."/>
            <person name="Schmidt H.A."/>
            <person name="Pfeifer K."/>
            <person name="Schleper C."/>
        </authorList>
    </citation>
    <scope>NUCLEOTIDE SEQUENCE [LARGE SCALE GENOMIC DNA]</scope>
    <source>
        <strain evidence="1 2">Kfb</strain>
    </source>
</reference>
<gene>
    <name evidence="1" type="ORF">NARC_110141</name>
</gene>
<dbReference type="Proteomes" id="UP000315289">
    <property type="component" value="Unassembled WGS sequence"/>
</dbReference>
<dbReference type="EMBL" id="VOAH01000011">
    <property type="protein sequence ID" value="TVP39929.1"/>
    <property type="molecule type" value="Genomic_DNA"/>
</dbReference>